<dbReference type="AlphaFoldDB" id="Q65RD6"/>
<reference evidence="1 2" key="1">
    <citation type="journal article" date="2004" name="Nat. Biotechnol.">
        <title>The genome sequence of the capnophilic rumen bacterium Mannheimia succiniciproducens.</title>
        <authorList>
            <person name="Hong S.H."/>
            <person name="Kim J.S."/>
            <person name="Lee S.Y."/>
            <person name="In Y.H."/>
            <person name="Choi S.S."/>
            <person name="Rih J.-K."/>
            <person name="Kim C.H."/>
            <person name="Jeong H."/>
            <person name="Hur C.G."/>
            <person name="Kim J.J."/>
        </authorList>
    </citation>
    <scope>NUCLEOTIDE SEQUENCE [LARGE SCALE GENOMIC DNA]</scope>
    <source>
        <strain evidence="2">KCTC 0769BP / MBEL55E</strain>
    </source>
</reference>
<proteinExistence type="predicted"/>
<gene>
    <name evidence="1" type="ordered locus">MS1866</name>
</gene>
<evidence type="ECO:0000313" key="1">
    <source>
        <dbReference type="EMBL" id="AAU38474.1"/>
    </source>
</evidence>
<dbReference type="HOGENOM" id="CLU_3382609_0_0_6"/>
<dbReference type="EMBL" id="AE016827">
    <property type="protein sequence ID" value="AAU38474.1"/>
    <property type="molecule type" value="Genomic_DNA"/>
</dbReference>
<sequence length="33" mass="3916">MRGKEWSEMALVLSKYGKNFAPHSGDFFRYISY</sequence>
<accession>Q65RD6</accession>
<name>Q65RD6_MANSM</name>
<keyword evidence="2" id="KW-1185">Reference proteome</keyword>
<evidence type="ECO:0000313" key="2">
    <source>
        <dbReference type="Proteomes" id="UP000000607"/>
    </source>
</evidence>
<dbReference type="Proteomes" id="UP000000607">
    <property type="component" value="Chromosome"/>
</dbReference>
<dbReference type="KEGG" id="msu:MS1866"/>
<organism evidence="1 2">
    <name type="scientific">Mannheimia succiniciproducens (strain KCTC 0769BP / MBEL55E)</name>
    <dbReference type="NCBI Taxonomy" id="221988"/>
    <lineage>
        <taxon>Bacteria</taxon>
        <taxon>Pseudomonadati</taxon>
        <taxon>Pseudomonadota</taxon>
        <taxon>Gammaproteobacteria</taxon>
        <taxon>Pasteurellales</taxon>
        <taxon>Pasteurellaceae</taxon>
        <taxon>Basfia</taxon>
    </lineage>
</organism>
<dbReference type="STRING" id="221988.MS1866"/>
<protein>
    <submittedName>
        <fullName evidence="1">Uncharacterized protein</fullName>
    </submittedName>
</protein>